<protein>
    <submittedName>
        <fullName evidence="1">Uncharacterized protein</fullName>
    </submittedName>
</protein>
<evidence type="ECO:0000313" key="1">
    <source>
        <dbReference type="EMBL" id="WEY85319.1"/>
    </source>
</evidence>
<reference evidence="1" key="1">
    <citation type="submission" date="2025-02" db="EMBL/GenBank/DDBJ databases">
        <title>Complete genome sequences of 52 Bacillus and Priestia strains isolated from West-African fermentations and 26 reference strains from the DSMZ collection.</title>
        <authorList>
            <person name="Wiedenbein E.S."/>
            <person name="Canoy T.S."/>
            <person name="Hui Y."/>
            <person name="Parkouda C."/>
            <person name="Dawende C."/>
            <person name="Ametefe E."/>
            <person name="Jespersen L."/>
            <person name="Nielsen D.S."/>
        </authorList>
    </citation>
    <scope>NUCLEOTIDE SEQUENCE</scope>
    <source>
        <strain evidence="1">PRO56</strain>
    </source>
</reference>
<dbReference type="EMBL" id="CP120576">
    <property type="protein sequence ID" value="WEY85319.1"/>
    <property type="molecule type" value="Genomic_DNA"/>
</dbReference>
<sequence>MKKSEFKDKVFELLDYEVEGLDLNEKLNLVRAYLIEKEKDTEYDDSNKGKEWSDDELRIVLSFSPTKANCLFLAKAFKRGYGSIEQIFRWAATSDRVISDKGRTEDKFIQQVKRVSKEVGWRV</sequence>
<organism evidence="1 2">
    <name type="scientific">Bacillus subtilis</name>
    <dbReference type="NCBI Taxonomy" id="1423"/>
    <lineage>
        <taxon>Bacteria</taxon>
        <taxon>Bacillati</taxon>
        <taxon>Bacillota</taxon>
        <taxon>Bacilli</taxon>
        <taxon>Bacillales</taxon>
        <taxon>Bacillaceae</taxon>
        <taxon>Bacillus</taxon>
    </lineage>
</organism>
<accession>A0AAX3RT40</accession>
<name>A0AAX3RT40_BACIU</name>
<proteinExistence type="predicted"/>
<evidence type="ECO:0000313" key="2">
    <source>
        <dbReference type="Proteomes" id="UP001214898"/>
    </source>
</evidence>
<dbReference type="AlphaFoldDB" id="A0AAX3RT40"/>
<dbReference type="Proteomes" id="UP001214898">
    <property type="component" value="Chromosome"/>
</dbReference>
<gene>
    <name evidence="1" type="ORF">P5633_03580</name>
</gene>